<dbReference type="AlphaFoldDB" id="A0A2K8GKV8"/>
<feature type="transmembrane region" description="Helical" evidence="9">
    <location>
        <begin position="258"/>
        <end position="281"/>
    </location>
</feature>
<keyword evidence="4" id="KW-0552">Olfaction</keyword>
<evidence type="ECO:0000256" key="2">
    <source>
        <dbReference type="ARBA" id="ARBA00022606"/>
    </source>
</evidence>
<evidence type="ECO:0000256" key="3">
    <source>
        <dbReference type="ARBA" id="ARBA00022692"/>
    </source>
</evidence>
<dbReference type="InterPro" id="IPR004117">
    <property type="entry name" value="7tm6_olfct_rcpt"/>
</dbReference>
<evidence type="ECO:0000256" key="6">
    <source>
        <dbReference type="ARBA" id="ARBA00023136"/>
    </source>
</evidence>
<proteinExistence type="evidence at transcript level"/>
<reference evidence="10" key="1">
    <citation type="submission" date="2016-07" db="EMBL/GenBank/DDBJ databases">
        <authorList>
            <person name="Wan K."/>
            <person name="Booth B."/>
            <person name="Spirohn K."/>
            <person name="Hao T."/>
            <person name="Hu Y."/>
            <person name="Calderwood M."/>
            <person name="Hill D."/>
            <person name="Mohr S."/>
            <person name="Vidal M."/>
            <person name="Celniker S."/>
            <person name="Perrimon N."/>
        </authorList>
    </citation>
    <scope>NUCLEOTIDE SEQUENCE</scope>
</reference>
<name>A0A2K8GKV8_9NEOP</name>
<feature type="transmembrane region" description="Helical" evidence="9">
    <location>
        <begin position="293"/>
        <end position="316"/>
    </location>
</feature>
<dbReference type="EMBL" id="KX585361">
    <property type="protein sequence ID" value="ARO70254.1"/>
    <property type="molecule type" value="mRNA"/>
</dbReference>
<keyword evidence="2" id="KW-0716">Sensory transduction</keyword>
<dbReference type="Pfam" id="PF02949">
    <property type="entry name" value="7tm_6"/>
    <property type="match status" value="1"/>
</dbReference>
<feature type="transmembrane region" description="Helical" evidence="9">
    <location>
        <begin position="66"/>
        <end position="85"/>
    </location>
</feature>
<dbReference type="PANTHER" id="PTHR21137:SF40">
    <property type="entry name" value="ODORANT RECEPTOR 56A"/>
    <property type="match status" value="1"/>
</dbReference>
<dbReference type="GO" id="GO:0007165">
    <property type="term" value="P:signal transduction"/>
    <property type="evidence" value="ECO:0007669"/>
    <property type="project" value="UniProtKB-KW"/>
</dbReference>
<feature type="transmembrane region" description="Helical" evidence="9">
    <location>
        <begin position="36"/>
        <end position="54"/>
    </location>
</feature>
<protein>
    <submittedName>
        <fullName evidence="10">Odorant Receptor 42</fullName>
    </submittedName>
</protein>
<keyword evidence="7 10" id="KW-0675">Receptor</keyword>
<feature type="transmembrane region" description="Helical" evidence="9">
    <location>
        <begin position="127"/>
        <end position="146"/>
    </location>
</feature>
<evidence type="ECO:0000313" key="10">
    <source>
        <dbReference type="EMBL" id="ARO70254.1"/>
    </source>
</evidence>
<evidence type="ECO:0000256" key="7">
    <source>
        <dbReference type="ARBA" id="ARBA00023170"/>
    </source>
</evidence>
<organism evidence="10">
    <name type="scientific">Dendrolimus punctatus</name>
    <name type="common">masson pine moth</name>
    <dbReference type="NCBI Taxonomy" id="238572"/>
    <lineage>
        <taxon>Eukaryota</taxon>
        <taxon>Metazoa</taxon>
        <taxon>Ecdysozoa</taxon>
        <taxon>Arthropoda</taxon>
        <taxon>Hexapoda</taxon>
        <taxon>Insecta</taxon>
        <taxon>Pterygota</taxon>
        <taxon>Neoptera</taxon>
        <taxon>Endopterygota</taxon>
        <taxon>Lepidoptera</taxon>
        <taxon>Glossata</taxon>
        <taxon>Ditrysia</taxon>
        <taxon>Bombycoidea</taxon>
        <taxon>Lasiocampidae</taxon>
        <taxon>Dendrolimus</taxon>
    </lineage>
</organism>
<evidence type="ECO:0000256" key="1">
    <source>
        <dbReference type="ARBA" id="ARBA00004141"/>
    </source>
</evidence>
<gene>
    <name evidence="10" type="primary">OR42</name>
</gene>
<sequence length="317" mass="36843">MKFLSRFEDPNNRLLGPTLNGLQTWGLWKPKWKHKLFHLLAFIVVIMEYIELWIIRSNLELALRNFSFTMLCTVSVFKATTFVLWQKPWAEIIEYVTGLEKNQISKKDKKTNAIIAEYTKYSRRVTYFYWGLVAVTVFIVILRPLFSFMGISNRTLIRNGSVPYPEIISSWMPFNRTRGTGYWFTAIVHVLFCFYGGGVVAMFDSNVMVLMSFFVGQLKLLSWNCSRLFGDGEGISYKAALRRIKECHQHHVDLVKYVVFSSLKACIGYLFFLIYLFLFRFSAILNSLLSPVMFLYVIICSLMFCASAVQLTTVMFS</sequence>
<dbReference type="GO" id="GO:0004984">
    <property type="term" value="F:olfactory receptor activity"/>
    <property type="evidence" value="ECO:0007669"/>
    <property type="project" value="InterPro"/>
</dbReference>
<keyword evidence="5 9" id="KW-1133">Transmembrane helix</keyword>
<dbReference type="PANTHER" id="PTHR21137">
    <property type="entry name" value="ODORANT RECEPTOR"/>
    <property type="match status" value="1"/>
</dbReference>
<keyword evidence="6 9" id="KW-0472">Membrane</keyword>
<feature type="transmembrane region" description="Helical" evidence="9">
    <location>
        <begin position="182"/>
        <end position="203"/>
    </location>
</feature>
<dbReference type="GO" id="GO:0005549">
    <property type="term" value="F:odorant binding"/>
    <property type="evidence" value="ECO:0007669"/>
    <property type="project" value="InterPro"/>
</dbReference>
<dbReference type="GO" id="GO:0005886">
    <property type="term" value="C:plasma membrane"/>
    <property type="evidence" value="ECO:0007669"/>
    <property type="project" value="TreeGrafter"/>
</dbReference>
<accession>A0A2K8GKV8</accession>
<evidence type="ECO:0000256" key="4">
    <source>
        <dbReference type="ARBA" id="ARBA00022725"/>
    </source>
</evidence>
<comment type="subcellular location">
    <subcellularLocation>
        <location evidence="1">Membrane</location>
        <topology evidence="1">Multi-pass membrane protein</topology>
    </subcellularLocation>
</comment>
<evidence type="ECO:0000256" key="9">
    <source>
        <dbReference type="SAM" id="Phobius"/>
    </source>
</evidence>
<evidence type="ECO:0000256" key="8">
    <source>
        <dbReference type="ARBA" id="ARBA00023224"/>
    </source>
</evidence>
<evidence type="ECO:0000256" key="5">
    <source>
        <dbReference type="ARBA" id="ARBA00022989"/>
    </source>
</evidence>
<reference evidence="10" key="2">
    <citation type="journal article" date="2017" name="Front. Physiol.">
        <title>Identification and Expression Profiling of Chemosensory Genes in Dendrolimus punctatus Walker.</title>
        <authorList>
            <person name="Zhang S.F."/>
            <person name="Liu H.H."/>
            <person name="Kong X.B."/>
            <person name="Wang H.B."/>
            <person name="Liu F."/>
            <person name="Zhang Z."/>
        </authorList>
    </citation>
    <scope>NUCLEOTIDE SEQUENCE</scope>
</reference>
<keyword evidence="8" id="KW-0807">Transducer</keyword>
<keyword evidence="3 9" id="KW-0812">Transmembrane</keyword>